<comment type="subcellular location">
    <subcellularLocation>
        <location evidence="1">Cytoplasm</location>
    </subcellularLocation>
</comment>
<dbReference type="SMART" id="SM00316">
    <property type="entry name" value="S1"/>
    <property type="match status" value="1"/>
</dbReference>
<dbReference type="NCBIfam" id="NF008805">
    <property type="entry name" value="PRK11824.1"/>
    <property type="match status" value="1"/>
</dbReference>
<dbReference type="Pfam" id="PF03726">
    <property type="entry name" value="PNPase"/>
    <property type="match status" value="1"/>
</dbReference>
<keyword evidence="5" id="KW-0808">Transferase</keyword>
<dbReference type="CDD" id="cd11364">
    <property type="entry name" value="RNase_PH_PNPase_2"/>
    <property type="match status" value="1"/>
</dbReference>
<dbReference type="PROSITE" id="PS50084">
    <property type="entry name" value="KH_TYPE_1"/>
    <property type="match status" value="1"/>
</dbReference>
<dbReference type="GO" id="GO:0003723">
    <property type="term" value="F:RNA binding"/>
    <property type="evidence" value="ECO:0007669"/>
    <property type="project" value="UniProtKB-KW"/>
</dbReference>
<dbReference type="PANTHER" id="PTHR11252:SF0">
    <property type="entry name" value="POLYRIBONUCLEOTIDE NUCLEOTIDYLTRANSFERASE 1, MITOCHONDRIAL"/>
    <property type="match status" value="1"/>
</dbReference>
<dbReference type="PANTHER" id="PTHR11252">
    <property type="entry name" value="POLYRIBONUCLEOTIDE NUCLEOTIDYLTRANSFERASE"/>
    <property type="match status" value="1"/>
</dbReference>
<dbReference type="GO" id="GO:0046872">
    <property type="term" value="F:metal ion binding"/>
    <property type="evidence" value="ECO:0007669"/>
    <property type="project" value="UniProtKB-KW"/>
</dbReference>
<keyword evidence="4" id="KW-0963">Cytoplasm</keyword>
<evidence type="ECO:0000313" key="11">
    <source>
        <dbReference type="EMBL" id="SVA52484.1"/>
    </source>
</evidence>
<dbReference type="GO" id="GO:0006402">
    <property type="term" value="P:mRNA catabolic process"/>
    <property type="evidence" value="ECO:0007669"/>
    <property type="project" value="InterPro"/>
</dbReference>
<name>A0A381WJ04_9ZZZZ</name>
<evidence type="ECO:0000256" key="3">
    <source>
        <dbReference type="ARBA" id="ARBA00012416"/>
    </source>
</evidence>
<dbReference type="Pfam" id="PF00575">
    <property type="entry name" value="S1"/>
    <property type="match status" value="1"/>
</dbReference>
<dbReference type="Gene3D" id="3.30.230.70">
    <property type="entry name" value="GHMP Kinase, N-terminal domain"/>
    <property type="match status" value="2"/>
</dbReference>
<dbReference type="InterPro" id="IPR003029">
    <property type="entry name" value="S1_domain"/>
</dbReference>
<dbReference type="InterPro" id="IPR012162">
    <property type="entry name" value="PNPase"/>
</dbReference>
<dbReference type="CDD" id="cd02393">
    <property type="entry name" value="KH-I_PNPase"/>
    <property type="match status" value="1"/>
</dbReference>
<dbReference type="GO" id="GO:0006396">
    <property type="term" value="P:RNA processing"/>
    <property type="evidence" value="ECO:0007669"/>
    <property type="project" value="InterPro"/>
</dbReference>
<dbReference type="GO" id="GO:0000175">
    <property type="term" value="F:3'-5'-RNA exonuclease activity"/>
    <property type="evidence" value="ECO:0007669"/>
    <property type="project" value="TreeGrafter"/>
</dbReference>
<dbReference type="SUPFAM" id="SSF54211">
    <property type="entry name" value="Ribosomal protein S5 domain 2-like"/>
    <property type="match status" value="2"/>
</dbReference>
<dbReference type="CDD" id="cd11363">
    <property type="entry name" value="RNase_PH_PNPase_1"/>
    <property type="match status" value="1"/>
</dbReference>
<dbReference type="Pfam" id="PF03725">
    <property type="entry name" value="RNase_PH_C"/>
    <property type="match status" value="2"/>
</dbReference>
<dbReference type="FunFam" id="3.30.230.70:FF:000001">
    <property type="entry name" value="Polyribonucleotide nucleotidyltransferase"/>
    <property type="match status" value="1"/>
</dbReference>
<keyword evidence="7" id="KW-0479">Metal-binding</keyword>
<dbReference type="SUPFAM" id="SSF54791">
    <property type="entry name" value="Eukaryotic type KH-domain (KH-domain type I)"/>
    <property type="match status" value="1"/>
</dbReference>
<evidence type="ECO:0000256" key="9">
    <source>
        <dbReference type="ARBA" id="ARBA00022884"/>
    </source>
</evidence>
<protein>
    <recommendedName>
        <fullName evidence="3">polyribonucleotide nucleotidyltransferase</fullName>
        <ecNumber evidence="3">2.7.7.8</ecNumber>
    </recommendedName>
</protein>
<keyword evidence="8" id="KW-0460">Magnesium</keyword>
<dbReference type="GO" id="GO:0004654">
    <property type="term" value="F:polyribonucleotide nucleotidyltransferase activity"/>
    <property type="evidence" value="ECO:0007669"/>
    <property type="project" value="UniProtKB-EC"/>
</dbReference>
<dbReference type="Gene3D" id="2.40.50.140">
    <property type="entry name" value="Nucleic acid-binding proteins"/>
    <property type="match status" value="1"/>
</dbReference>
<dbReference type="SUPFAM" id="SSF55666">
    <property type="entry name" value="Ribonuclease PH domain 2-like"/>
    <property type="match status" value="2"/>
</dbReference>
<organism evidence="11">
    <name type="scientific">marine metagenome</name>
    <dbReference type="NCBI Taxonomy" id="408172"/>
    <lineage>
        <taxon>unclassified sequences</taxon>
        <taxon>metagenomes</taxon>
        <taxon>ecological metagenomes</taxon>
    </lineage>
</organism>
<reference evidence="11" key="1">
    <citation type="submission" date="2018-05" db="EMBL/GenBank/DDBJ databases">
        <authorList>
            <person name="Lanie J.A."/>
            <person name="Ng W.-L."/>
            <person name="Kazmierczak K.M."/>
            <person name="Andrzejewski T.M."/>
            <person name="Davidsen T.M."/>
            <person name="Wayne K.J."/>
            <person name="Tettelin H."/>
            <person name="Glass J.I."/>
            <person name="Rusch D."/>
            <person name="Podicherti R."/>
            <person name="Tsui H.-C.T."/>
            <person name="Winkler M.E."/>
        </authorList>
    </citation>
    <scope>NUCLEOTIDE SEQUENCE</scope>
</reference>
<evidence type="ECO:0000256" key="6">
    <source>
        <dbReference type="ARBA" id="ARBA00022695"/>
    </source>
</evidence>
<evidence type="ECO:0000256" key="7">
    <source>
        <dbReference type="ARBA" id="ARBA00022723"/>
    </source>
</evidence>
<feature type="domain" description="S1 motif" evidence="10">
    <location>
        <begin position="619"/>
        <end position="687"/>
    </location>
</feature>
<dbReference type="InterPro" id="IPR004088">
    <property type="entry name" value="KH_dom_type_1"/>
</dbReference>
<dbReference type="GO" id="GO:0005829">
    <property type="term" value="C:cytosol"/>
    <property type="evidence" value="ECO:0007669"/>
    <property type="project" value="TreeGrafter"/>
</dbReference>
<dbReference type="InterPro" id="IPR015848">
    <property type="entry name" value="PNPase_PH_RNA-bd_bac/org-type"/>
</dbReference>
<dbReference type="InterPro" id="IPR012340">
    <property type="entry name" value="NA-bd_OB-fold"/>
</dbReference>
<evidence type="ECO:0000256" key="1">
    <source>
        <dbReference type="ARBA" id="ARBA00004496"/>
    </source>
</evidence>
<dbReference type="InterPro" id="IPR020568">
    <property type="entry name" value="Ribosomal_Su5_D2-typ_SF"/>
</dbReference>
<dbReference type="InterPro" id="IPR015847">
    <property type="entry name" value="ExoRNase_PH_dom2"/>
</dbReference>
<dbReference type="SUPFAM" id="SSF50249">
    <property type="entry name" value="Nucleic acid-binding proteins"/>
    <property type="match status" value="1"/>
</dbReference>
<dbReference type="PIRSF" id="PIRSF005499">
    <property type="entry name" value="PNPase"/>
    <property type="match status" value="1"/>
</dbReference>
<dbReference type="EC" id="2.7.7.8" evidence="3"/>
<evidence type="ECO:0000259" key="10">
    <source>
        <dbReference type="PROSITE" id="PS50126"/>
    </source>
</evidence>
<dbReference type="NCBIfam" id="TIGR03591">
    <property type="entry name" value="polynuc_phos"/>
    <property type="match status" value="1"/>
</dbReference>
<gene>
    <name evidence="11" type="ORF">METZ01_LOCUS105338</name>
</gene>
<evidence type="ECO:0000256" key="4">
    <source>
        <dbReference type="ARBA" id="ARBA00022490"/>
    </source>
</evidence>
<dbReference type="FunFam" id="3.30.230.70:FF:000002">
    <property type="entry name" value="Polyribonucleotide nucleotidyltransferase"/>
    <property type="match status" value="1"/>
</dbReference>
<proteinExistence type="inferred from homology"/>
<dbReference type="SMART" id="SM00322">
    <property type="entry name" value="KH"/>
    <property type="match status" value="1"/>
</dbReference>
<dbReference type="SUPFAM" id="SSF46915">
    <property type="entry name" value="Polynucleotide phosphorylase/guanosine pentaphosphate synthase (PNPase/GPSI), domain 3"/>
    <property type="match status" value="1"/>
</dbReference>
<comment type="similarity">
    <text evidence="2">Belongs to the polyribonucleotide nucleotidyltransferase family.</text>
</comment>
<dbReference type="PROSITE" id="PS50126">
    <property type="entry name" value="S1"/>
    <property type="match status" value="1"/>
</dbReference>
<dbReference type="FunFam" id="3.30.1370.10:FF:000001">
    <property type="entry name" value="Polyribonucleotide nucleotidyltransferase"/>
    <property type="match status" value="1"/>
</dbReference>
<dbReference type="InterPro" id="IPR001247">
    <property type="entry name" value="ExoRNase_PH_dom1"/>
</dbReference>
<accession>A0A381WJ04</accession>
<dbReference type="InterPro" id="IPR036612">
    <property type="entry name" value="KH_dom_type_1_sf"/>
</dbReference>
<keyword evidence="6" id="KW-0548">Nucleotidyltransferase</keyword>
<evidence type="ECO:0000256" key="8">
    <source>
        <dbReference type="ARBA" id="ARBA00022842"/>
    </source>
</evidence>
<dbReference type="InterPro" id="IPR027408">
    <property type="entry name" value="PNPase/RNase_PH_dom_sf"/>
</dbReference>
<dbReference type="Pfam" id="PF01138">
    <property type="entry name" value="RNase_PH"/>
    <property type="match status" value="2"/>
</dbReference>
<dbReference type="CDD" id="cd04472">
    <property type="entry name" value="S1_PNPase"/>
    <property type="match status" value="1"/>
</dbReference>
<keyword evidence="9" id="KW-0694">RNA-binding</keyword>
<dbReference type="EMBL" id="UINC01011961">
    <property type="protein sequence ID" value="SVA52484.1"/>
    <property type="molecule type" value="Genomic_DNA"/>
</dbReference>
<dbReference type="InterPro" id="IPR036345">
    <property type="entry name" value="ExoRNase_PH_dom2_sf"/>
</dbReference>
<evidence type="ECO:0000256" key="5">
    <source>
        <dbReference type="ARBA" id="ARBA00022679"/>
    </source>
</evidence>
<dbReference type="InterPro" id="IPR004087">
    <property type="entry name" value="KH_dom"/>
</dbReference>
<dbReference type="HAMAP" id="MF_01595">
    <property type="entry name" value="PNPase"/>
    <property type="match status" value="1"/>
</dbReference>
<dbReference type="Pfam" id="PF00013">
    <property type="entry name" value="KH_1"/>
    <property type="match status" value="1"/>
</dbReference>
<dbReference type="AlphaFoldDB" id="A0A381WJ04"/>
<dbReference type="InterPro" id="IPR036456">
    <property type="entry name" value="PNPase_PH_RNA-bd_sf"/>
</dbReference>
<dbReference type="FunFam" id="2.40.50.140:FF:000023">
    <property type="entry name" value="Polyribonucleotide nucleotidyltransferase"/>
    <property type="match status" value="1"/>
</dbReference>
<evidence type="ECO:0000256" key="2">
    <source>
        <dbReference type="ARBA" id="ARBA00007404"/>
    </source>
</evidence>
<dbReference type="Gene3D" id="3.30.1370.10">
    <property type="entry name" value="K Homology domain, type 1"/>
    <property type="match status" value="1"/>
</dbReference>
<sequence length="702" mass="75878">MEKVEIDIDGKTISLEAGDLARQAGGAVVVRQGDTMVLVAATMANAAREGIDFFPLTVDYREKTYAAGKIPGSFFKREARPGELETLICRLIDRPIRPLFPKEFKNETQVVAMVVSHDGENPPDVNAITGASAALMISDIPFENPVAGARISRVDGKLIFNPNYEETAKSDLNLIMAGTADGIVMVESGANEVSEDEMMEALDFGHERIKKVIGIQIKLRELLGKEKLVVEPAPVNDELKATINSKAAEKLDAACQIAGKHERGDTVKQIQSDLCAELNPDDDEKMTGEIKDLFHDLEKATVRNLVLDKQYRVDGRGLADVRPISIMTGYLPRVHGSAIFTRGETQALVTATLGTSSDEQKMDSLEFKGSKSFLLHYNFPAFCTGEVKFISGPGRREIGHGMLAERSLIPILPNKDVFPYTIRIVSEILESNGSSSMASVCGGSLSMMDAGIPIKAPVAGIAMGLIKDGDRVAILSDILGSEDHLGDMDFKVAGTANGITALQMDIKITGLDRDLMKTALQQAKDGRLHILGEMGKALSTPREEINKHAPRIVTLTVPKDKIRDVIGPGGKVIREIIDQTGVSIDINDDGLVSIASADAEAASKAVEFVENLTQEVEVGKIYLGKVKKIVDFGAFVEIFPGTDGLVHISQICDRRIKNVSDEIQEGDEIKVKVIDVDQQGKVKLSRKEALKEGIAATVPAAT</sequence>